<dbReference type="EC" id="2.4.-.-" evidence="4"/>
<comment type="caution">
    <text evidence="4">The sequence shown here is derived from an EMBL/GenBank/DDBJ whole genome shotgun (WGS) entry which is preliminary data.</text>
</comment>
<evidence type="ECO:0000313" key="4">
    <source>
        <dbReference type="EMBL" id="MFC0592305.1"/>
    </source>
</evidence>
<keyword evidence="2 4" id="KW-0328">Glycosyltransferase</keyword>
<evidence type="ECO:0000256" key="1">
    <source>
        <dbReference type="ARBA" id="ARBA00006739"/>
    </source>
</evidence>
<evidence type="ECO:0000256" key="2">
    <source>
        <dbReference type="ARBA" id="ARBA00022676"/>
    </source>
</evidence>
<dbReference type="InterPro" id="IPR029044">
    <property type="entry name" value="Nucleotide-diphossugar_trans"/>
</dbReference>
<keyword evidence="3 4" id="KW-0808">Transferase</keyword>
<dbReference type="Gene3D" id="3.90.550.10">
    <property type="entry name" value="Spore Coat Polysaccharide Biosynthesis Protein SpsA, Chain A"/>
    <property type="match status" value="1"/>
</dbReference>
<accession>A0ABV6PR42</accession>
<dbReference type="GO" id="GO:0016757">
    <property type="term" value="F:glycosyltransferase activity"/>
    <property type="evidence" value="ECO:0007669"/>
    <property type="project" value="UniProtKB-KW"/>
</dbReference>
<comment type="similarity">
    <text evidence="1">Belongs to the glycosyltransferase 2 family.</text>
</comment>
<dbReference type="PANTHER" id="PTHR43179:SF12">
    <property type="entry name" value="GALACTOFURANOSYLTRANSFERASE GLFT2"/>
    <property type="match status" value="1"/>
</dbReference>
<gene>
    <name evidence="4" type="ORF">ACFFGG_07030</name>
</gene>
<proteinExistence type="inferred from homology"/>
<dbReference type="Proteomes" id="UP001589834">
    <property type="component" value="Unassembled WGS sequence"/>
</dbReference>
<dbReference type="SUPFAM" id="SSF53448">
    <property type="entry name" value="Nucleotide-diphospho-sugar transferases"/>
    <property type="match status" value="1"/>
</dbReference>
<dbReference type="PANTHER" id="PTHR43179">
    <property type="entry name" value="RHAMNOSYLTRANSFERASE WBBL"/>
    <property type="match status" value="1"/>
</dbReference>
<evidence type="ECO:0000313" key="5">
    <source>
        <dbReference type="Proteomes" id="UP001589834"/>
    </source>
</evidence>
<protein>
    <submittedName>
        <fullName evidence="4">Glycosyltransferase</fullName>
        <ecNumber evidence="4">2.4.-.-</ecNumber>
    </submittedName>
</protein>
<dbReference type="RefSeq" id="WP_377481487.1">
    <property type="nucleotide sequence ID" value="NZ_JBHLTN010000014.1"/>
</dbReference>
<dbReference type="EMBL" id="JBHLTN010000014">
    <property type="protein sequence ID" value="MFC0592305.1"/>
    <property type="molecule type" value="Genomic_DNA"/>
</dbReference>
<name>A0ABV6PR42_9BURK</name>
<reference evidence="4 5" key="1">
    <citation type="submission" date="2024-09" db="EMBL/GenBank/DDBJ databases">
        <authorList>
            <person name="Sun Q."/>
            <person name="Mori K."/>
        </authorList>
    </citation>
    <scope>NUCLEOTIDE SEQUENCE [LARGE SCALE GENOMIC DNA]</scope>
    <source>
        <strain evidence="4 5">NCAIM B.02336</strain>
    </source>
</reference>
<evidence type="ECO:0000256" key="3">
    <source>
        <dbReference type="ARBA" id="ARBA00022679"/>
    </source>
</evidence>
<keyword evidence="5" id="KW-1185">Reference proteome</keyword>
<sequence length="265" mass="29709">MDITASIVSHGHGAQLAQLLDDLAGLAGPRPRRVIVTLNVPEPQRVAPLQGRHWPFEVEWLPNARPAGFGANHNRAFERDARLGASALLAVLNPDLRLRANPFEALVAALQTDARIGAAYPVQLDAAGRLQDHERLAPTPARLLRRHLLRRARELAPGQSPDWVNAAFLLLRRAAWTEVHGFDEGFHMYCEDVDLCLRLQLAGWRLARADAAVVEHAAQRASRRHLQPLVWHAGSLLRLWRSPAWRAWRVRLPAEADRPESIHRP</sequence>
<dbReference type="Pfam" id="PF13641">
    <property type="entry name" value="Glyco_tranf_2_3"/>
    <property type="match status" value="1"/>
</dbReference>
<organism evidence="4 5">
    <name type="scientific">Ottowia pentelensis</name>
    <dbReference type="NCBI Taxonomy" id="511108"/>
    <lineage>
        <taxon>Bacteria</taxon>
        <taxon>Pseudomonadati</taxon>
        <taxon>Pseudomonadota</taxon>
        <taxon>Betaproteobacteria</taxon>
        <taxon>Burkholderiales</taxon>
        <taxon>Comamonadaceae</taxon>
        <taxon>Ottowia</taxon>
    </lineage>
</organism>